<dbReference type="PROSITE" id="PS01129">
    <property type="entry name" value="PSI_RLU"/>
    <property type="match status" value="1"/>
</dbReference>
<dbReference type="RefSeq" id="WP_123927015.1">
    <property type="nucleotide sequence ID" value="NZ_CP033896.1"/>
</dbReference>
<dbReference type="InterPro" id="IPR020103">
    <property type="entry name" value="PsdUridine_synth_cat_dom_sf"/>
</dbReference>
<dbReference type="Pfam" id="PF00849">
    <property type="entry name" value="PseudoU_synth_2"/>
    <property type="match status" value="1"/>
</dbReference>
<dbReference type="GO" id="GO:0000455">
    <property type="term" value="P:enzyme-directed rRNA pseudouridine synthesis"/>
    <property type="evidence" value="ECO:0007669"/>
    <property type="project" value="TreeGrafter"/>
</dbReference>
<dbReference type="PANTHER" id="PTHR21600:SF84">
    <property type="entry name" value="PSEUDOURIDINE SYNTHASE RSUA_RLUA-LIKE DOMAIN-CONTAINING PROTEIN"/>
    <property type="match status" value="1"/>
</dbReference>
<dbReference type="SUPFAM" id="SSF55120">
    <property type="entry name" value="Pseudouridine synthase"/>
    <property type="match status" value="1"/>
</dbReference>
<dbReference type="GO" id="GO:0003723">
    <property type="term" value="F:RNA binding"/>
    <property type="evidence" value="ECO:0007669"/>
    <property type="project" value="InterPro"/>
</dbReference>
<dbReference type="InterPro" id="IPR006224">
    <property type="entry name" value="PsdUridine_synth_RluA-like_CS"/>
</dbReference>
<dbReference type="AlphaFoldDB" id="A0A3G6J5K1"/>
<proteinExistence type="predicted"/>
<evidence type="ECO:0000256" key="1">
    <source>
        <dbReference type="ARBA" id="ARBA00000073"/>
    </source>
</evidence>
<gene>
    <name evidence="6" type="primary">rluA2</name>
    <name evidence="6" type="ORF">CCHOA_04050</name>
</gene>
<dbReference type="OrthoDB" id="9807829at2"/>
<dbReference type="InterPro" id="IPR050188">
    <property type="entry name" value="RluA_PseudoU_synthase"/>
</dbReference>
<evidence type="ECO:0000256" key="4">
    <source>
        <dbReference type="SAM" id="MobiDB-lite"/>
    </source>
</evidence>
<dbReference type="PANTHER" id="PTHR21600">
    <property type="entry name" value="MITOCHONDRIAL RNA PSEUDOURIDINE SYNTHASE"/>
    <property type="match status" value="1"/>
</dbReference>
<sequence length="306" mass="33487">MNHSHSTPPATNPVAGDPVTGRPAPRAGISARRVVLRGSVPIDGIDYVAAAAGDSPYAPGTVLTPGTLLAKPQPAWMFPPLSPEPDIPLNYTVIARHRRFMVVDKPHFLPTSSNGRLVRNTVQTRLRVAEDNPNIVPLHRLDRLTAGLVMCSTDPATRRDYHELFARRAVTKTYQARLVRPLPQLDTTFTELVLPMVKQPGSRQVTVQDTAQATLTTTRLRLISRDDPTLVEMQPVTGFTHQLRVVCHHLGAPIIGDDTYPIDKGLNLADFTHPLQLLAATMAFTDPLDGHKYCFATLQSLQSAAS</sequence>
<feature type="region of interest" description="Disordered" evidence="4">
    <location>
        <begin position="1"/>
        <end position="26"/>
    </location>
</feature>
<evidence type="ECO:0000259" key="5">
    <source>
        <dbReference type="Pfam" id="PF00849"/>
    </source>
</evidence>
<dbReference type="GO" id="GO:0140098">
    <property type="term" value="F:catalytic activity, acting on RNA"/>
    <property type="evidence" value="ECO:0007669"/>
    <property type="project" value="UniProtKB-ARBA"/>
</dbReference>
<accession>A0A3G6J5K1</accession>
<keyword evidence="6" id="KW-0413">Isomerase</keyword>
<dbReference type="KEGG" id="ccho:CCHOA_04050"/>
<dbReference type="GO" id="GO:0009982">
    <property type="term" value="F:pseudouridine synthase activity"/>
    <property type="evidence" value="ECO:0007669"/>
    <property type="project" value="InterPro"/>
</dbReference>
<feature type="domain" description="Pseudouridine synthase RsuA/RluA-like" evidence="5">
    <location>
        <begin position="100"/>
        <end position="249"/>
    </location>
</feature>
<evidence type="ECO:0000256" key="3">
    <source>
        <dbReference type="ARBA" id="ARBA00033164"/>
    </source>
</evidence>
<organism evidence="6 7">
    <name type="scientific">Corynebacterium choanae</name>
    <dbReference type="NCBI Taxonomy" id="1862358"/>
    <lineage>
        <taxon>Bacteria</taxon>
        <taxon>Bacillati</taxon>
        <taxon>Actinomycetota</taxon>
        <taxon>Actinomycetes</taxon>
        <taxon>Mycobacteriales</taxon>
        <taxon>Corynebacteriaceae</taxon>
        <taxon>Corynebacterium</taxon>
    </lineage>
</organism>
<name>A0A3G6J5K1_9CORY</name>
<evidence type="ECO:0000313" key="6">
    <source>
        <dbReference type="EMBL" id="AZA13219.1"/>
    </source>
</evidence>
<keyword evidence="7" id="KW-1185">Reference proteome</keyword>
<comment type="catalytic activity">
    <reaction evidence="1">
        <text>a uridine in RNA = a pseudouridine in RNA</text>
        <dbReference type="Rhea" id="RHEA:48348"/>
        <dbReference type="Rhea" id="RHEA-COMP:12068"/>
        <dbReference type="Rhea" id="RHEA-COMP:12069"/>
        <dbReference type="ChEBI" id="CHEBI:65314"/>
        <dbReference type="ChEBI" id="CHEBI:65315"/>
    </reaction>
</comment>
<evidence type="ECO:0000256" key="2">
    <source>
        <dbReference type="ARBA" id="ARBA00031870"/>
    </source>
</evidence>
<dbReference type="Proteomes" id="UP000269019">
    <property type="component" value="Chromosome"/>
</dbReference>
<dbReference type="EMBL" id="CP033896">
    <property type="protein sequence ID" value="AZA13219.1"/>
    <property type="molecule type" value="Genomic_DNA"/>
</dbReference>
<dbReference type="Gene3D" id="3.30.2350.10">
    <property type="entry name" value="Pseudouridine synthase"/>
    <property type="match status" value="1"/>
</dbReference>
<evidence type="ECO:0000313" key="7">
    <source>
        <dbReference type="Proteomes" id="UP000269019"/>
    </source>
</evidence>
<reference evidence="6 7" key="1">
    <citation type="submission" date="2018-11" db="EMBL/GenBank/DDBJ databases">
        <authorList>
            <person name="Kleinhagauer T."/>
            <person name="Glaeser S.P."/>
            <person name="Spergser J."/>
            <person name="Ruckert C."/>
            <person name="Kaempfer P."/>
            <person name="Busse H.-J."/>
        </authorList>
    </citation>
    <scope>NUCLEOTIDE SEQUENCE [LARGE SCALE GENOMIC DNA]</scope>
    <source>
        <strain evidence="6 7">200CH</strain>
    </source>
</reference>
<protein>
    <recommendedName>
        <fullName evidence="2">RNA pseudouridylate synthase</fullName>
    </recommendedName>
    <alternativeName>
        <fullName evidence="3">RNA-uridine isomerase</fullName>
    </alternativeName>
</protein>
<dbReference type="InterPro" id="IPR006145">
    <property type="entry name" value="PsdUridine_synth_RsuA/RluA"/>
</dbReference>